<dbReference type="CDD" id="cd17552">
    <property type="entry name" value="REC_RR468-like"/>
    <property type="match status" value="1"/>
</dbReference>
<dbReference type="Proteomes" id="UP000010471">
    <property type="component" value="Chromosome"/>
</dbReference>
<evidence type="ECO:0000256" key="2">
    <source>
        <dbReference type="PROSITE-ProRule" id="PRU00169"/>
    </source>
</evidence>
<dbReference type="EMBL" id="CP003630">
    <property type="protein sequence ID" value="AFZ18120.1"/>
    <property type="molecule type" value="Genomic_DNA"/>
</dbReference>
<dbReference type="Gene3D" id="3.40.50.2300">
    <property type="match status" value="1"/>
</dbReference>
<dbReference type="GO" id="GO:0003677">
    <property type="term" value="F:DNA binding"/>
    <property type="evidence" value="ECO:0007669"/>
    <property type="project" value="UniProtKB-KW"/>
</dbReference>
<dbReference type="KEGG" id="mic:Mic7113_2315"/>
<feature type="modified residue" description="4-aspartylphosphate" evidence="2">
    <location>
        <position position="62"/>
    </location>
</feature>
<protein>
    <submittedName>
        <fullName evidence="4">Response regulator with CheY-like receiver, AAA-type ATPase, and DNA-binding domains</fullName>
    </submittedName>
</protein>
<dbReference type="PANTHER" id="PTHR44591:SF22">
    <property type="entry name" value="CHEY SUBFAMILY"/>
    <property type="match status" value="1"/>
</dbReference>
<dbReference type="eggNOG" id="COG0784">
    <property type="taxonomic scope" value="Bacteria"/>
</dbReference>
<name>K9WCM0_9CYAN</name>
<evidence type="ECO:0000313" key="5">
    <source>
        <dbReference type="Proteomes" id="UP000010471"/>
    </source>
</evidence>
<dbReference type="InterPro" id="IPR011006">
    <property type="entry name" value="CheY-like_superfamily"/>
</dbReference>
<reference evidence="4 5" key="1">
    <citation type="submission" date="2012-06" db="EMBL/GenBank/DDBJ databases">
        <title>Finished chromosome of genome of Microcoleus sp. PCC 7113.</title>
        <authorList>
            <consortium name="US DOE Joint Genome Institute"/>
            <person name="Gugger M."/>
            <person name="Coursin T."/>
            <person name="Rippka R."/>
            <person name="Tandeau De Marsac N."/>
            <person name="Huntemann M."/>
            <person name="Wei C.-L."/>
            <person name="Han J."/>
            <person name="Detter J.C."/>
            <person name="Han C."/>
            <person name="Tapia R."/>
            <person name="Chen A."/>
            <person name="Kyrpides N."/>
            <person name="Mavromatis K."/>
            <person name="Markowitz V."/>
            <person name="Szeto E."/>
            <person name="Ivanova N."/>
            <person name="Pagani I."/>
            <person name="Pati A."/>
            <person name="Goodwin L."/>
            <person name="Nordberg H.P."/>
            <person name="Cantor M.N."/>
            <person name="Hua S.X."/>
            <person name="Woyke T."/>
            <person name="Kerfeld C.A."/>
        </authorList>
    </citation>
    <scope>NUCLEOTIDE SEQUENCE [LARGE SCALE GENOMIC DNA]</scope>
    <source>
        <strain evidence="4 5">PCC 7113</strain>
    </source>
</reference>
<feature type="domain" description="Response regulatory" evidence="3">
    <location>
        <begin position="12"/>
        <end position="129"/>
    </location>
</feature>
<keyword evidence="1 2" id="KW-0597">Phosphoprotein</keyword>
<dbReference type="RefSeq" id="WP_015182270.1">
    <property type="nucleotide sequence ID" value="NC_019738.1"/>
</dbReference>
<dbReference type="AlphaFoldDB" id="K9WCM0"/>
<dbReference type="PANTHER" id="PTHR44591">
    <property type="entry name" value="STRESS RESPONSE REGULATOR PROTEIN 1"/>
    <property type="match status" value="1"/>
</dbReference>
<dbReference type="GO" id="GO:0000160">
    <property type="term" value="P:phosphorelay signal transduction system"/>
    <property type="evidence" value="ECO:0007669"/>
    <property type="project" value="InterPro"/>
</dbReference>
<accession>K9WCM0</accession>
<dbReference type="InterPro" id="IPR001789">
    <property type="entry name" value="Sig_transdc_resp-reg_receiver"/>
</dbReference>
<dbReference type="Pfam" id="PF00072">
    <property type="entry name" value="Response_reg"/>
    <property type="match status" value="1"/>
</dbReference>
<dbReference type="SMART" id="SM00448">
    <property type="entry name" value="REC"/>
    <property type="match status" value="1"/>
</dbReference>
<sequence length="137" mass="15002">MSTLQVGITTKLVLLVDDEAHVREVVEACLKDLGGWNVQSVASGHEGLDKLAVVQPDAIILDISMPGMDGFMFLRQLRANPLTQSIPVVLLTARARWFTLQQLQPFGVVGAIAKPFNPVSLTKEIAKALGWRLEKQN</sequence>
<dbReference type="STRING" id="1173027.Mic7113_2315"/>
<dbReference type="InterPro" id="IPR050595">
    <property type="entry name" value="Bact_response_regulator"/>
</dbReference>
<keyword evidence="4" id="KW-0238">DNA-binding</keyword>
<proteinExistence type="predicted"/>
<dbReference type="SUPFAM" id="SSF52172">
    <property type="entry name" value="CheY-like"/>
    <property type="match status" value="1"/>
</dbReference>
<evidence type="ECO:0000313" key="4">
    <source>
        <dbReference type="EMBL" id="AFZ18120.1"/>
    </source>
</evidence>
<dbReference type="HOGENOM" id="CLU_000445_69_17_3"/>
<keyword evidence="5" id="KW-1185">Reference proteome</keyword>
<dbReference type="PROSITE" id="PS50110">
    <property type="entry name" value="RESPONSE_REGULATORY"/>
    <property type="match status" value="1"/>
</dbReference>
<organism evidence="4 5">
    <name type="scientific">Allocoleopsis franciscana PCC 7113</name>
    <dbReference type="NCBI Taxonomy" id="1173027"/>
    <lineage>
        <taxon>Bacteria</taxon>
        <taxon>Bacillati</taxon>
        <taxon>Cyanobacteriota</taxon>
        <taxon>Cyanophyceae</taxon>
        <taxon>Coleofasciculales</taxon>
        <taxon>Coleofasciculaceae</taxon>
        <taxon>Allocoleopsis</taxon>
        <taxon>Allocoleopsis franciscana</taxon>
    </lineage>
</organism>
<evidence type="ECO:0000256" key="1">
    <source>
        <dbReference type="ARBA" id="ARBA00022553"/>
    </source>
</evidence>
<evidence type="ECO:0000259" key="3">
    <source>
        <dbReference type="PROSITE" id="PS50110"/>
    </source>
</evidence>
<gene>
    <name evidence="4" type="ORF">Mic7113_2315</name>
</gene>